<evidence type="ECO:0000259" key="1">
    <source>
        <dbReference type="Pfam" id="PF02852"/>
    </source>
</evidence>
<evidence type="ECO:0000313" key="2">
    <source>
        <dbReference type="EMBL" id="KRK47839.1"/>
    </source>
</evidence>
<dbReference type="InterPro" id="IPR004099">
    <property type="entry name" value="Pyr_nucl-diS_OxRdtase_dimer"/>
</dbReference>
<evidence type="ECO:0000313" key="3">
    <source>
        <dbReference type="Proteomes" id="UP000050911"/>
    </source>
</evidence>
<keyword evidence="3" id="KW-1185">Reference proteome</keyword>
<dbReference type="Pfam" id="PF02852">
    <property type="entry name" value="Pyr_redox_dim"/>
    <property type="match status" value="1"/>
</dbReference>
<dbReference type="Gene3D" id="3.30.390.30">
    <property type="match status" value="1"/>
</dbReference>
<dbReference type="RefSeq" id="WP_054660957.1">
    <property type="nucleotide sequence ID" value="NZ_AZCX01000005.1"/>
</dbReference>
<proteinExistence type="predicted"/>
<accession>A0A0R1HN31</accession>
<dbReference type="STRING" id="1302272.FC96_GL002044"/>
<organism evidence="2 3">
    <name type="scientific">Secundilactobacillus kimchicus JCM 15530</name>
    <dbReference type="NCBI Taxonomy" id="1302272"/>
    <lineage>
        <taxon>Bacteria</taxon>
        <taxon>Bacillati</taxon>
        <taxon>Bacillota</taxon>
        <taxon>Bacilli</taxon>
        <taxon>Lactobacillales</taxon>
        <taxon>Lactobacillaceae</taxon>
        <taxon>Secundilactobacillus</taxon>
    </lineage>
</organism>
<dbReference type="SUPFAM" id="SSF55424">
    <property type="entry name" value="FAD/NAD-linked reductases, dimerisation (C-terminal) domain"/>
    <property type="match status" value="1"/>
</dbReference>
<dbReference type="InterPro" id="IPR016156">
    <property type="entry name" value="FAD/NAD-linked_Rdtase_dimer_sf"/>
</dbReference>
<dbReference type="AlphaFoldDB" id="A0A0R1HN31"/>
<dbReference type="EMBL" id="AZCX01000005">
    <property type="protein sequence ID" value="KRK47839.1"/>
    <property type="molecule type" value="Genomic_DNA"/>
</dbReference>
<dbReference type="PATRIC" id="fig|1302272.5.peg.2089"/>
<comment type="caution">
    <text evidence="2">The sequence shown here is derived from an EMBL/GenBank/DDBJ whole genome shotgun (WGS) entry which is preliminary data.</text>
</comment>
<gene>
    <name evidence="2" type="ORF">FC96_GL002044</name>
</gene>
<name>A0A0R1HN31_9LACO</name>
<protein>
    <recommendedName>
        <fullName evidence="1">Pyridine nucleotide-disulphide oxidoreductase dimerisation domain-containing protein</fullName>
    </recommendedName>
</protein>
<sequence length="103" mass="11161">MCQYLAIIEANPGTYQTEVAPFGKRLAFEYKLALDAEATLVFDQAGYLVGASLYADDADDLINLITMIINGHMTANDLHQQIFAFPSATSGVMDLLAGMLPTK</sequence>
<dbReference type="Proteomes" id="UP000050911">
    <property type="component" value="Unassembled WGS sequence"/>
</dbReference>
<feature type="domain" description="Pyridine nucleotide-disulphide oxidoreductase dimerisation" evidence="1">
    <location>
        <begin position="13"/>
        <end position="90"/>
    </location>
</feature>
<reference evidence="2 3" key="1">
    <citation type="journal article" date="2015" name="Genome Announc.">
        <title>Expanding the biotechnology potential of lactobacilli through comparative genomics of 213 strains and associated genera.</title>
        <authorList>
            <person name="Sun Z."/>
            <person name="Harris H.M."/>
            <person name="McCann A."/>
            <person name="Guo C."/>
            <person name="Argimon S."/>
            <person name="Zhang W."/>
            <person name="Yang X."/>
            <person name="Jeffery I.B."/>
            <person name="Cooney J.C."/>
            <person name="Kagawa T.F."/>
            <person name="Liu W."/>
            <person name="Song Y."/>
            <person name="Salvetti E."/>
            <person name="Wrobel A."/>
            <person name="Rasinkangas P."/>
            <person name="Parkhill J."/>
            <person name="Rea M.C."/>
            <person name="O'Sullivan O."/>
            <person name="Ritari J."/>
            <person name="Douillard F.P."/>
            <person name="Paul Ross R."/>
            <person name="Yang R."/>
            <person name="Briner A.E."/>
            <person name="Felis G.E."/>
            <person name="de Vos W.M."/>
            <person name="Barrangou R."/>
            <person name="Klaenhammer T.R."/>
            <person name="Caufield P.W."/>
            <person name="Cui Y."/>
            <person name="Zhang H."/>
            <person name="O'Toole P.W."/>
        </authorList>
    </citation>
    <scope>NUCLEOTIDE SEQUENCE [LARGE SCALE GENOMIC DNA]</scope>
    <source>
        <strain evidence="2 3">JCM 15530</strain>
    </source>
</reference>